<dbReference type="eggNOG" id="ENOG5030MV3">
    <property type="taxonomic scope" value="Bacteria"/>
</dbReference>
<dbReference type="Proteomes" id="UP000001491">
    <property type="component" value="Chromosome"/>
</dbReference>
<protein>
    <submittedName>
        <fullName evidence="1">Uncharacterized protein</fullName>
    </submittedName>
</protein>
<reference evidence="2" key="1">
    <citation type="journal article" date="2009" name="BMC Bioinformatics">
        <title>The Mycoplasma conjunctivae genome sequencing, annotation and analysis.</title>
        <authorList>
            <person name="Calderon-Copete S.P."/>
            <person name="Wigger G."/>
            <person name="Wunderlin C."/>
            <person name="Schmidheini T."/>
            <person name="Frey J."/>
            <person name="Quail M.A."/>
            <person name="Falquet L."/>
        </authorList>
    </citation>
    <scope>NUCLEOTIDE SEQUENCE [LARGE SCALE GENOMIC DNA]</scope>
    <source>
        <strain evidence="2">ATCC 25834 / NCTC 10147 / HRC/581</strain>
    </source>
</reference>
<proteinExistence type="predicted"/>
<evidence type="ECO:0000313" key="1">
    <source>
        <dbReference type="EMBL" id="CAT04962.1"/>
    </source>
</evidence>
<evidence type="ECO:0000313" key="2">
    <source>
        <dbReference type="Proteomes" id="UP000001491"/>
    </source>
</evidence>
<accession>C5J670</accession>
<dbReference type="HOGENOM" id="CLU_574674_0_0_14"/>
<keyword evidence="2" id="KW-1185">Reference proteome</keyword>
<gene>
    <name evidence="1" type="ordered locus">MCJ_002710</name>
</gene>
<dbReference type="EMBL" id="FM864216">
    <property type="protein sequence ID" value="CAT04962.1"/>
    <property type="molecule type" value="Genomic_DNA"/>
</dbReference>
<dbReference type="AlphaFoldDB" id="C5J670"/>
<name>C5J670_MESCH</name>
<organism evidence="1 2">
    <name type="scientific">Mesomycoplasma conjunctivae (strain ATCC 25834 / NCTC 10147 / HRC/581)</name>
    <name type="common">Mycoplasma conjunctivae</name>
    <dbReference type="NCBI Taxonomy" id="572263"/>
    <lineage>
        <taxon>Bacteria</taxon>
        <taxon>Bacillati</taxon>
        <taxon>Mycoplasmatota</taxon>
        <taxon>Mycoplasmoidales</taxon>
        <taxon>Metamycoplasmataceae</taxon>
        <taxon>Mesomycoplasma</taxon>
    </lineage>
</organism>
<dbReference type="KEGG" id="mco:MCJ_002710"/>
<sequence>MIPIFYDKEKRRLKIVDLDSAKSIKFLIKNKHFIEGLWIKETAFLDMLEKSSSAKLAIVLQNWAKSTIKIKFKSRPFLNNNFVAIFSKEEFSTIILKKEESKTFIQKTFENKLKIANHSNKLYFDASKINYLFAFYFAHFVDLKTVRLLLSKLDKFMWIKWNNKAYSFEFKDNILSINFIFDSKNQALNTIEKYKNSLNQNFNLNCLHWDVKEVDSDFGNIWNIIVDLLNKASNDKKVAPFLFLENLEIENVSIIEDISKNKIDINTWDHKLVRNWSNEKIRYKVYDFDYNDTKVIEQIIAFFKNSSPDKHEDNIYKINNVIAQKLINEEINLEKVLFLITDEINAFNTQVFKQLNLCLYQPINAKLFYNIEKAKPPLIFIDNLSTNLNNINENIARKNLIQFCIREKIHVVFPFDVIEKLEIKTKNNILLFW</sequence>